<dbReference type="Gramene" id="Pp3c17_5260V3.1">
    <property type="protein sequence ID" value="Pp3c17_5260V3.1"/>
    <property type="gene ID" value="Pp3c17_5260"/>
</dbReference>
<dbReference type="InParanoid" id="A0A2K1J2R7"/>
<organism evidence="2">
    <name type="scientific">Physcomitrium patens</name>
    <name type="common">Spreading-leaved earth moss</name>
    <name type="synonym">Physcomitrella patens</name>
    <dbReference type="NCBI Taxonomy" id="3218"/>
    <lineage>
        <taxon>Eukaryota</taxon>
        <taxon>Viridiplantae</taxon>
        <taxon>Streptophyta</taxon>
        <taxon>Embryophyta</taxon>
        <taxon>Bryophyta</taxon>
        <taxon>Bryophytina</taxon>
        <taxon>Bryopsida</taxon>
        <taxon>Funariidae</taxon>
        <taxon>Funariales</taxon>
        <taxon>Funariaceae</taxon>
        <taxon>Physcomitrium</taxon>
    </lineage>
</organism>
<proteinExistence type="predicted"/>
<dbReference type="Proteomes" id="UP000006727">
    <property type="component" value="Chromosome 17"/>
</dbReference>
<evidence type="ECO:0000313" key="2">
    <source>
        <dbReference type="EMBL" id="PNR35819.1"/>
    </source>
</evidence>
<dbReference type="EnsemblPlants" id="Pp3c17_5260V3.1">
    <property type="protein sequence ID" value="Pp3c17_5260V3.1"/>
    <property type="gene ID" value="Pp3c17_5260"/>
</dbReference>
<evidence type="ECO:0000313" key="3">
    <source>
        <dbReference type="EnsemblPlants" id="Pp3c17_5260V3.1"/>
    </source>
</evidence>
<evidence type="ECO:0000256" key="1">
    <source>
        <dbReference type="SAM" id="MobiDB-lite"/>
    </source>
</evidence>
<reference evidence="2 4" key="2">
    <citation type="journal article" date="2018" name="Plant J.">
        <title>The Physcomitrella patens chromosome-scale assembly reveals moss genome structure and evolution.</title>
        <authorList>
            <person name="Lang D."/>
            <person name="Ullrich K.K."/>
            <person name="Murat F."/>
            <person name="Fuchs J."/>
            <person name="Jenkins J."/>
            <person name="Haas F.B."/>
            <person name="Piednoel M."/>
            <person name="Gundlach H."/>
            <person name="Van Bel M."/>
            <person name="Meyberg R."/>
            <person name="Vives C."/>
            <person name="Morata J."/>
            <person name="Symeonidi A."/>
            <person name="Hiss M."/>
            <person name="Muchero W."/>
            <person name="Kamisugi Y."/>
            <person name="Saleh O."/>
            <person name="Blanc G."/>
            <person name="Decker E.L."/>
            <person name="van Gessel N."/>
            <person name="Grimwood J."/>
            <person name="Hayes R.D."/>
            <person name="Graham S.W."/>
            <person name="Gunter L.E."/>
            <person name="McDaniel S.F."/>
            <person name="Hoernstein S.N.W."/>
            <person name="Larsson A."/>
            <person name="Li F.W."/>
            <person name="Perroud P.F."/>
            <person name="Phillips J."/>
            <person name="Ranjan P."/>
            <person name="Rokshar D.S."/>
            <person name="Rothfels C.J."/>
            <person name="Schneider L."/>
            <person name="Shu S."/>
            <person name="Stevenson D.W."/>
            <person name="Thummler F."/>
            <person name="Tillich M."/>
            <person name="Villarreal Aguilar J.C."/>
            <person name="Widiez T."/>
            <person name="Wong G.K."/>
            <person name="Wymore A."/>
            <person name="Zhang Y."/>
            <person name="Zimmer A.D."/>
            <person name="Quatrano R.S."/>
            <person name="Mayer K.F.X."/>
            <person name="Goodstein D."/>
            <person name="Casacuberta J.M."/>
            <person name="Vandepoele K."/>
            <person name="Reski R."/>
            <person name="Cuming A.C."/>
            <person name="Tuskan G.A."/>
            <person name="Maumus F."/>
            <person name="Salse J."/>
            <person name="Schmutz J."/>
            <person name="Rensing S.A."/>
        </authorList>
    </citation>
    <scope>NUCLEOTIDE SEQUENCE [LARGE SCALE GENOMIC DNA]</scope>
    <source>
        <strain evidence="3 4">cv. Gransden 2004</strain>
    </source>
</reference>
<gene>
    <name evidence="2" type="ORF">PHYPA_021669</name>
</gene>
<name>A0A2K1J2R7_PHYPA</name>
<feature type="region of interest" description="Disordered" evidence="1">
    <location>
        <begin position="1"/>
        <end position="20"/>
    </location>
</feature>
<accession>A0A2K1J2R7</accession>
<reference evidence="2 4" key="1">
    <citation type="journal article" date="2008" name="Science">
        <title>The Physcomitrella genome reveals evolutionary insights into the conquest of land by plants.</title>
        <authorList>
            <person name="Rensing S."/>
            <person name="Lang D."/>
            <person name="Zimmer A."/>
            <person name="Terry A."/>
            <person name="Salamov A."/>
            <person name="Shapiro H."/>
            <person name="Nishiyama T."/>
            <person name="Perroud P.-F."/>
            <person name="Lindquist E."/>
            <person name="Kamisugi Y."/>
            <person name="Tanahashi T."/>
            <person name="Sakakibara K."/>
            <person name="Fujita T."/>
            <person name="Oishi K."/>
            <person name="Shin-I T."/>
            <person name="Kuroki Y."/>
            <person name="Toyoda A."/>
            <person name="Suzuki Y."/>
            <person name="Hashimoto A."/>
            <person name="Yamaguchi K."/>
            <person name="Sugano A."/>
            <person name="Kohara Y."/>
            <person name="Fujiyama A."/>
            <person name="Anterola A."/>
            <person name="Aoki S."/>
            <person name="Ashton N."/>
            <person name="Barbazuk W.B."/>
            <person name="Barker E."/>
            <person name="Bennetzen J."/>
            <person name="Bezanilla M."/>
            <person name="Blankenship R."/>
            <person name="Cho S.H."/>
            <person name="Dutcher S."/>
            <person name="Estelle M."/>
            <person name="Fawcett J.A."/>
            <person name="Gundlach H."/>
            <person name="Hanada K."/>
            <person name="Heyl A."/>
            <person name="Hicks K.A."/>
            <person name="Hugh J."/>
            <person name="Lohr M."/>
            <person name="Mayer K."/>
            <person name="Melkozernov A."/>
            <person name="Murata T."/>
            <person name="Nelson D."/>
            <person name="Pils B."/>
            <person name="Prigge M."/>
            <person name="Reiss B."/>
            <person name="Renner T."/>
            <person name="Rombauts S."/>
            <person name="Rushton P."/>
            <person name="Sanderfoot A."/>
            <person name="Schween G."/>
            <person name="Shiu S.-H."/>
            <person name="Stueber K."/>
            <person name="Theodoulou F.L."/>
            <person name="Tu H."/>
            <person name="Van de Peer Y."/>
            <person name="Verrier P.J."/>
            <person name="Waters E."/>
            <person name="Wood A."/>
            <person name="Yang L."/>
            <person name="Cove D."/>
            <person name="Cuming A."/>
            <person name="Hasebe M."/>
            <person name="Lucas S."/>
            <person name="Mishler D.B."/>
            <person name="Reski R."/>
            <person name="Grigoriev I."/>
            <person name="Quatrano R.S."/>
            <person name="Boore J.L."/>
        </authorList>
    </citation>
    <scope>NUCLEOTIDE SEQUENCE [LARGE SCALE GENOMIC DNA]</scope>
    <source>
        <strain evidence="3 4">cv. Gransden 2004</strain>
    </source>
</reference>
<keyword evidence="4" id="KW-1185">Reference proteome</keyword>
<protein>
    <submittedName>
        <fullName evidence="2 3">Uncharacterized protein</fullName>
    </submittedName>
</protein>
<dbReference type="AlphaFoldDB" id="A0A2K1J2R7"/>
<evidence type="ECO:0000313" key="4">
    <source>
        <dbReference type="Proteomes" id="UP000006727"/>
    </source>
</evidence>
<reference evidence="3" key="3">
    <citation type="submission" date="2020-12" db="UniProtKB">
        <authorList>
            <consortium name="EnsemblPlants"/>
        </authorList>
    </citation>
    <scope>IDENTIFICATION</scope>
</reference>
<dbReference type="EMBL" id="ABEU02000017">
    <property type="protein sequence ID" value="PNR35819.1"/>
    <property type="molecule type" value="Genomic_DNA"/>
</dbReference>
<sequence length="91" mass="10496">MFNCIRASTPAKGRRNTSGGRSRKWMCVIAKASVRMEPRAWIFGASRNHRIVRSSNRRSVQLITRNFAAERWTQEMIESRCPIQSSNLTVQ</sequence>